<dbReference type="InterPro" id="IPR051179">
    <property type="entry name" value="WD_repeat_multifunction"/>
</dbReference>
<evidence type="ECO:0000313" key="7">
    <source>
        <dbReference type="Proteomes" id="UP001175211"/>
    </source>
</evidence>
<dbReference type="GeneID" id="85352426"/>
<feature type="repeat" description="WD" evidence="5">
    <location>
        <begin position="154"/>
        <end position="184"/>
    </location>
</feature>
<keyword evidence="3" id="KW-0647">Proteasome</keyword>
<sequence>MPESAATRSKSSSTLPIVTIQPTFSEVIADVHSGVIPSEDIWISCYRKASPSVHGKVSVVLDDIDRDLVQFHTKEGDVKIEPAGGDRKYKISCSELGISHTKTFLPTHSYTTLPHRITAFALSPNRSQFACGFLDGSAQLFRASPAHETPTAFYRSHKSTLTSLQFFPSSRVLLSASADFSLQILPADSDAITPSTEPARTLRAHTRRVTATAIIGPGRSILSAALDGTLRLWDVPSGTQTSMFPISSGINKITPSYLALDSSEPIYTALQDGSFSSIDLRASPESSSIFRSSPSTSPLLSITINNTQLATGSSRGVICIYDIRSLTQGPVVQFARNEASVEDLAFLSPTDVAVGAEDGLPYVTSLQGEEVRVEAEIVGTDCDAVRHVRVTDTGDIWTAADDGVVRNYTPW</sequence>
<feature type="repeat" description="WD" evidence="5">
    <location>
        <begin position="202"/>
        <end position="243"/>
    </location>
</feature>
<dbReference type="RefSeq" id="XP_060328739.1">
    <property type="nucleotide sequence ID" value="XM_060468878.1"/>
</dbReference>
<proteinExistence type="inferred from homology"/>
<comment type="caution">
    <text evidence="6">The sequence shown here is derived from an EMBL/GenBank/DDBJ whole genome shotgun (WGS) entry which is preliminary data.</text>
</comment>
<dbReference type="InterPro" id="IPR019775">
    <property type="entry name" value="WD40_repeat_CS"/>
</dbReference>
<name>A0AA39K8K6_ARMTA</name>
<keyword evidence="7" id="KW-1185">Reference proteome</keyword>
<gene>
    <name evidence="6" type="ORF">EV420DRAFT_1336606</name>
</gene>
<dbReference type="EMBL" id="JAUEPS010000026">
    <property type="protein sequence ID" value="KAK0455229.1"/>
    <property type="molecule type" value="Genomic_DNA"/>
</dbReference>
<reference evidence="6" key="1">
    <citation type="submission" date="2023-06" db="EMBL/GenBank/DDBJ databases">
        <authorList>
            <consortium name="Lawrence Berkeley National Laboratory"/>
            <person name="Ahrendt S."/>
            <person name="Sahu N."/>
            <person name="Indic B."/>
            <person name="Wong-Bajracharya J."/>
            <person name="Merenyi Z."/>
            <person name="Ke H.-M."/>
            <person name="Monk M."/>
            <person name="Kocsube S."/>
            <person name="Drula E."/>
            <person name="Lipzen A."/>
            <person name="Balint B."/>
            <person name="Henrissat B."/>
            <person name="Andreopoulos B."/>
            <person name="Martin F.M."/>
            <person name="Harder C.B."/>
            <person name="Rigling D."/>
            <person name="Ford K.L."/>
            <person name="Foster G.D."/>
            <person name="Pangilinan J."/>
            <person name="Papanicolaou A."/>
            <person name="Barry K."/>
            <person name="LaButti K."/>
            <person name="Viragh M."/>
            <person name="Koriabine M."/>
            <person name="Yan M."/>
            <person name="Riley R."/>
            <person name="Champramary S."/>
            <person name="Plett K.L."/>
            <person name="Tsai I.J."/>
            <person name="Slot J."/>
            <person name="Sipos G."/>
            <person name="Plett J."/>
            <person name="Nagy L.G."/>
            <person name="Grigoriev I.V."/>
        </authorList>
    </citation>
    <scope>NUCLEOTIDE SEQUENCE</scope>
    <source>
        <strain evidence="6">CCBAS 213</strain>
    </source>
</reference>
<accession>A0AA39K8K6</accession>
<dbReference type="GO" id="GO:0000502">
    <property type="term" value="C:proteasome complex"/>
    <property type="evidence" value="ECO:0007669"/>
    <property type="project" value="UniProtKB-KW"/>
</dbReference>
<dbReference type="AlphaFoldDB" id="A0AA39K8K6"/>
<evidence type="ECO:0000313" key="6">
    <source>
        <dbReference type="EMBL" id="KAK0455229.1"/>
    </source>
</evidence>
<dbReference type="PROSITE" id="PS50294">
    <property type="entry name" value="WD_REPEATS_REGION"/>
    <property type="match status" value="1"/>
</dbReference>
<dbReference type="PROSITE" id="PS00678">
    <property type="entry name" value="WD_REPEATS_1"/>
    <property type="match status" value="1"/>
</dbReference>
<dbReference type="PANTHER" id="PTHR19857">
    <property type="entry name" value="MITOCHONDRIAL DIVISION PROTEIN 1-RELATED"/>
    <property type="match status" value="1"/>
</dbReference>
<evidence type="ECO:0000256" key="3">
    <source>
        <dbReference type="ARBA" id="ARBA00022942"/>
    </source>
</evidence>
<dbReference type="Proteomes" id="UP001175211">
    <property type="component" value="Unassembled WGS sequence"/>
</dbReference>
<keyword evidence="1 5" id="KW-0853">WD repeat</keyword>
<dbReference type="SMART" id="SM00320">
    <property type="entry name" value="WD40"/>
    <property type="match status" value="6"/>
</dbReference>
<dbReference type="InterPro" id="IPR036322">
    <property type="entry name" value="WD40_repeat_dom_sf"/>
</dbReference>
<dbReference type="PROSITE" id="PS50082">
    <property type="entry name" value="WD_REPEATS_2"/>
    <property type="match status" value="2"/>
</dbReference>
<dbReference type="Pfam" id="PF00400">
    <property type="entry name" value="WD40"/>
    <property type="match status" value="2"/>
</dbReference>
<organism evidence="6 7">
    <name type="scientific">Armillaria tabescens</name>
    <name type="common">Ringless honey mushroom</name>
    <name type="synonym">Agaricus tabescens</name>
    <dbReference type="NCBI Taxonomy" id="1929756"/>
    <lineage>
        <taxon>Eukaryota</taxon>
        <taxon>Fungi</taxon>
        <taxon>Dikarya</taxon>
        <taxon>Basidiomycota</taxon>
        <taxon>Agaricomycotina</taxon>
        <taxon>Agaricomycetes</taxon>
        <taxon>Agaricomycetidae</taxon>
        <taxon>Agaricales</taxon>
        <taxon>Marasmiineae</taxon>
        <taxon>Physalacriaceae</taxon>
        <taxon>Desarmillaria</taxon>
    </lineage>
</organism>
<evidence type="ECO:0000256" key="4">
    <source>
        <dbReference type="ARBA" id="ARBA00038321"/>
    </source>
</evidence>
<dbReference type="InterPro" id="IPR001680">
    <property type="entry name" value="WD40_rpt"/>
</dbReference>
<dbReference type="InterPro" id="IPR015943">
    <property type="entry name" value="WD40/YVTN_repeat-like_dom_sf"/>
</dbReference>
<dbReference type="SUPFAM" id="SSF50978">
    <property type="entry name" value="WD40 repeat-like"/>
    <property type="match status" value="1"/>
</dbReference>
<protein>
    <submittedName>
        <fullName evidence="6">WD40 repeat-like protein</fullName>
    </submittedName>
</protein>
<comment type="similarity">
    <text evidence="4">Belongs to the WD repeat PAAF1/RPN14 family.</text>
</comment>
<dbReference type="PANTHER" id="PTHR19857:SF19">
    <property type="entry name" value="26S PROTEASOME REGULATORY SUBUNIT RPN14"/>
    <property type="match status" value="1"/>
</dbReference>
<evidence type="ECO:0000256" key="1">
    <source>
        <dbReference type="ARBA" id="ARBA00022574"/>
    </source>
</evidence>
<evidence type="ECO:0000256" key="5">
    <source>
        <dbReference type="PROSITE-ProRule" id="PRU00221"/>
    </source>
</evidence>
<evidence type="ECO:0000256" key="2">
    <source>
        <dbReference type="ARBA" id="ARBA00022737"/>
    </source>
</evidence>
<dbReference type="Gene3D" id="2.130.10.10">
    <property type="entry name" value="YVTN repeat-like/Quinoprotein amine dehydrogenase"/>
    <property type="match status" value="2"/>
</dbReference>
<keyword evidence="2" id="KW-0677">Repeat</keyword>